<evidence type="ECO:0000256" key="2">
    <source>
        <dbReference type="SAM" id="MobiDB-lite"/>
    </source>
</evidence>
<organism evidence="3 4">
    <name type="scientific">Sphagnum jensenii</name>
    <dbReference type="NCBI Taxonomy" id="128206"/>
    <lineage>
        <taxon>Eukaryota</taxon>
        <taxon>Viridiplantae</taxon>
        <taxon>Streptophyta</taxon>
        <taxon>Embryophyta</taxon>
        <taxon>Bryophyta</taxon>
        <taxon>Sphagnophytina</taxon>
        <taxon>Sphagnopsida</taxon>
        <taxon>Sphagnales</taxon>
        <taxon>Sphagnaceae</taxon>
        <taxon>Sphagnum</taxon>
    </lineage>
</organism>
<dbReference type="EMBL" id="OZ020098">
    <property type="protein sequence ID" value="CAK9271078.1"/>
    <property type="molecule type" value="Genomic_DNA"/>
</dbReference>
<evidence type="ECO:0000256" key="1">
    <source>
        <dbReference type="SAM" id="Coils"/>
    </source>
</evidence>
<keyword evidence="4" id="KW-1185">Reference proteome</keyword>
<feature type="region of interest" description="Disordered" evidence="2">
    <location>
        <begin position="126"/>
        <end position="147"/>
    </location>
</feature>
<feature type="compositionally biased region" description="Basic and acidic residues" evidence="2">
    <location>
        <begin position="127"/>
        <end position="147"/>
    </location>
</feature>
<reference evidence="3" key="1">
    <citation type="submission" date="2024-02" db="EMBL/GenBank/DDBJ databases">
        <authorList>
            <consortium name="ELIXIR-Norway"/>
            <consortium name="Elixir Norway"/>
        </authorList>
    </citation>
    <scope>NUCLEOTIDE SEQUENCE</scope>
</reference>
<proteinExistence type="predicted"/>
<feature type="compositionally biased region" description="Acidic residues" evidence="2">
    <location>
        <begin position="20"/>
        <end position="31"/>
    </location>
</feature>
<feature type="coiled-coil region" evidence="1">
    <location>
        <begin position="92"/>
        <end position="119"/>
    </location>
</feature>
<sequence>MYVMAVSVVRELGLMHLESESDSDSSEDSDEGTQSVGPDGGVSEFGDTEFEELVKKEGPQQILQLTMQDKVDDLLKEELTDVDNYADWIQWAADEEQRMQNLSEEANAAEESVLLQIQQMEIADSSGDVKERITKNPKEDTRWGEIC</sequence>
<feature type="region of interest" description="Disordered" evidence="2">
    <location>
        <begin position="16"/>
        <end position="48"/>
    </location>
</feature>
<name>A0ABP0WZJ5_9BRYO</name>
<accession>A0ABP0WZJ5</accession>
<evidence type="ECO:0000313" key="3">
    <source>
        <dbReference type="EMBL" id="CAK9271078.1"/>
    </source>
</evidence>
<evidence type="ECO:0000313" key="4">
    <source>
        <dbReference type="Proteomes" id="UP001497444"/>
    </source>
</evidence>
<protein>
    <submittedName>
        <fullName evidence="3">Uncharacterized protein</fullName>
    </submittedName>
</protein>
<keyword evidence="1" id="KW-0175">Coiled coil</keyword>
<gene>
    <name evidence="3" type="ORF">CSSPJE1EN1_LOCUS16556</name>
</gene>
<dbReference type="Proteomes" id="UP001497444">
    <property type="component" value="Chromosome 3"/>
</dbReference>